<reference evidence="4" key="1">
    <citation type="submission" date="2022-07" db="EMBL/GenBank/DDBJ databases">
        <title>Fungi with potential for degradation of polypropylene.</title>
        <authorList>
            <person name="Gostincar C."/>
        </authorList>
    </citation>
    <scope>NUCLEOTIDE SEQUENCE</scope>
    <source>
        <strain evidence="4">EXF-13308</strain>
    </source>
</reference>
<organism evidence="4 5">
    <name type="scientific">Pleurostoma richardsiae</name>
    <dbReference type="NCBI Taxonomy" id="41990"/>
    <lineage>
        <taxon>Eukaryota</taxon>
        <taxon>Fungi</taxon>
        <taxon>Dikarya</taxon>
        <taxon>Ascomycota</taxon>
        <taxon>Pezizomycotina</taxon>
        <taxon>Sordariomycetes</taxon>
        <taxon>Sordariomycetidae</taxon>
        <taxon>Calosphaeriales</taxon>
        <taxon>Pleurostomataceae</taxon>
        <taxon>Pleurostoma</taxon>
    </lineage>
</organism>
<protein>
    <submittedName>
        <fullName evidence="4">Beta-lactamase</fullName>
    </submittedName>
</protein>
<sequence>MHFLTSAAAIPLAVTIVQLSSQVAADQSTYQPCPLLRAYYPAPSINKTSDVIQAASQQFAALFDGLIQTGGSDDFGSITPNTTSFSVVLFSGAVDAVDDPIFFEYHHTAPVSEDSNGNVTLDTVFPLGTLTQLFTVYSWLIEMGDTEWESPITKFLPELTAANASVDTLAVNWDEVTVGALAGQMSGIARDSNVCHLGEPCDYQSFVNAFAGVAPVFLPDTTPAISNAAFQLLTFALERKSPRCKVRDSANIFSTAMLEPLNMTRSGFLSSENEANIFGQGMNSSAIGEPAALSLLSTTRDLARAGHAMLSSRLVPAAVTRRWLQPVADTSNLRNGVGRPWEIYHAGQYANSSVLDVYTKSGAVSAYSSYFGLAPDFGAGFAILAHDASGAAPDLNVYADVVSLAVVELEELAAEQAAARYAGEFSSSGSDDVAVFNVSSDGPGFIVPVLAVGGVDLRKQVADVAGIELEDLDFRVYPTNVIKGTMHQFVAVFQDKSAPVDMDTPTCITWQNVDSLGPDVADRFIFEINESSGSAKSVIIPAKDVTLTSAE</sequence>
<keyword evidence="1" id="KW-0732">Signal</keyword>
<evidence type="ECO:0000256" key="1">
    <source>
        <dbReference type="SAM" id="SignalP"/>
    </source>
</evidence>
<dbReference type="AlphaFoldDB" id="A0AA38RG90"/>
<dbReference type="Gene3D" id="3.40.710.10">
    <property type="entry name" value="DD-peptidase/beta-lactamase superfamily"/>
    <property type="match status" value="1"/>
</dbReference>
<dbReference type="InterPro" id="IPR058664">
    <property type="entry name" value="ARB_00930-like_C"/>
</dbReference>
<name>A0AA38RG90_9PEZI</name>
<evidence type="ECO:0000313" key="5">
    <source>
        <dbReference type="Proteomes" id="UP001174694"/>
    </source>
</evidence>
<evidence type="ECO:0000313" key="4">
    <source>
        <dbReference type="EMBL" id="KAJ9149231.1"/>
    </source>
</evidence>
<feature type="signal peptide" evidence="1">
    <location>
        <begin position="1"/>
        <end position="25"/>
    </location>
</feature>
<feature type="domain" description="Beta-lactamase-like ARB-00930-like C-terminal" evidence="3">
    <location>
        <begin position="413"/>
        <end position="549"/>
    </location>
</feature>
<dbReference type="InterPro" id="IPR051478">
    <property type="entry name" value="Beta-lactamase-like_AB/R"/>
</dbReference>
<comment type="caution">
    <text evidence="4">The sequence shown here is derived from an EMBL/GenBank/DDBJ whole genome shotgun (WGS) entry which is preliminary data.</text>
</comment>
<dbReference type="SUPFAM" id="SSF56601">
    <property type="entry name" value="beta-lactamase/transpeptidase-like"/>
    <property type="match status" value="1"/>
</dbReference>
<dbReference type="InterPro" id="IPR012338">
    <property type="entry name" value="Beta-lactam/transpept-like"/>
</dbReference>
<dbReference type="PANTHER" id="PTHR22935">
    <property type="entry name" value="PENICILLIN-BINDING PROTEIN"/>
    <property type="match status" value="1"/>
</dbReference>
<feature type="domain" description="Beta-lactamase-related" evidence="2">
    <location>
        <begin position="111"/>
        <end position="392"/>
    </location>
</feature>
<dbReference type="Pfam" id="PF00144">
    <property type="entry name" value="Beta-lactamase"/>
    <property type="match status" value="1"/>
</dbReference>
<dbReference type="Proteomes" id="UP001174694">
    <property type="component" value="Unassembled WGS sequence"/>
</dbReference>
<dbReference type="Pfam" id="PF26335">
    <property type="entry name" value="ARB_00930_C"/>
    <property type="match status" value="1"/>
</dbReference>
<gene>
    <name evidence="4" type="ORF">NKR23_g4337</name>
</gene>
<evidence type="ECO:0000259" key="2">
    <source>
        <dbReference type="Pfam" id="PF00144"/>
    </source>
</evidence>
<dbReference type="InterPro" id="IPR001466">
    <property type="entry name" value="Beta-lactam-related"/>
</dbReference>
<feature type="chain" id="PRO_5041410767" evidence="1">
    <location>
        <begin position="26"/>
        <end position="551"/>
    </location>
</feature>
<dbReference type="EMBL" id="JANBVO010000010">
    <property type="protein sequence ID" value="KAJ9149231.1"/>
    <property type="molecule type" value="Genomic_DNA"/>
</dbReference>
<dbReference type="PANTHER" id="PTHR22935:SF97">
    <property type="entry name" value="BETA-LACTAMASE-RELATED DOMAIN-CONTAINING PROTEIN"/>
    <property type="match status" value="1"/>
</dbReference>
<keyword evidence="5" id="KW-1185">Reference proteome</keyword>
<accession>A0AA38RG90</accession>
<proteinExistence type="predicted"/>
<evidence type="ECO:0000259" key="3">
    <source>
        <dbReference type="Pfam" id="PF26335"/>
    </source>
</evidence>